<comment type="caution">
    <text evidence="4">The sequence shown here is derived from an EMBL/GenBank/DDBJ whole genome shotgun (WGS) entry which is preliminary data.</text>
</comment>
<dbReference type="EMBL" id="JAPKNK010000001">
    <property type="protein sequence ID" value="MCX5567945.1"/>
    <property type="molecule type" value="Genomic_DNA"/>
</dbReference>
<dbReference type="GO" id="GO:0051287">
    <property type="term" value="F:NAD binding"/>
    <property type="evidence" value="ECO:0007669"/>
    <property type="project" value="InterPro"/>
</dbReference>
<evidence type="ECO:0000313" key="4">
    <source>
        <dbReference type="EMBL" id="MCX5567945.1"/>
    </source>
</evidence>
<dbReference type="InterPro" id="IPR006140">
    <property type="entry name" value="D-isomer_DH_NAD-bd"/>
</dbReference>
<reference evidence="4" key="1">
    <citation type="submission" date="2022-11" db="EMBL/GenBank/DDBJ databases">
        <title>Biodiversity and phylogenetic relationships of bacteria.</title>
        <authorList>
            <person name="Machado R.A.R."/>
            <person name="Bhat A."/>
            <person name="Loulou A."/>
            <person name="Kallel S."/>
        </authorList>
    </citation>
    <scope>NUCLEOTIDE SEQUENCE</scope>
    <source>
        <strain evidence="4">K-TC2</strain>
    </source>
</reference>
<dbReference type="SUPFAM" id="SSF52283">
    <property type="entry name" value="Formate/glycerate dehydrogenase catalytic domain-like"/>
    <property type="match status" value="1"/>
</dbReference>
<dbReference type="GO" id="GO:0016491">
    <property type="term" value="F:oxidoreductase activity"/>
    <property type="evidence" value="ECO:0007669"/>
    <property type="project" value="UniProtKB-KW"/>
</dbReference>
<dbReference type="PANTHER" id="PTHR43333:SF1">
    <property type="entry name" value="D-ISOMER SPECIFIC 2-HYDROXYACID DEHYDROGENASE NAD-BINDING DOMAIN-CONTAINING PROTEIN"/>
    <property type="match status" value="1"/>
</dbReference>
<evidence type="ECO:0000313" key="5">
    <source>
        <dbReference type="Proteomes" id="UP001144805"/>
    </source>
</evidence>
<dbReference type="Gene3D" id="3.40.50.720">
    <property type="entry name" value="NAD(P)-binding Rossmann-like Domain"/>
    <property type="match status" value="2"/>
</dbReference>
<feature type="domain" description="D-isomer specific 2-hydroxyacid dehydrogenase NAD-binding" evidence="3">
    <location>
        <begin position="109"/>
        <end position="284"/>
    </location>
</feature>
<dbReference type="Proteomes" id="UP001144805">
    <property type="component" value="Unassembled WGS sequence"/>
</dbReference>
<dbReference type="CDD" id="cd12164">
    <property type="entry name" value="GDH_like_2"/>
    <property type="match status" value="1"/>
</dbReference>
<accession>A0A9X3DY16</accession>
<evidence type="ECO:0000256" key="1">
    <source>
        <dbReference type="ARBA" id="ARBA00023002"/>
    </source>
</evidence>
<keyword evidence="5" id="KW-1185">Reference proteome</keyword>
<organism evidence="4 5">
    <name type="scientific">Kaistia nematophila</name>
    <dbReference type="NCBI Taxonomy" id="2994654"/>
    <lineage>
        <taxon>Bacteria</taxon>
        <taxon>Pseudomonadati</taxon>
        <taxon>Pseudomonadota</taxon>
        <taxon>Alphaproteobacteria</taxon>
        <taxon>Hyphomicrobiales</taxon>
        <taxon>Kaistiaceae</taxon>
        <taxon>Kaistia</taxon>
    </lineage>
</organism>
<dbReference type="Pfam" id="PF02826">
    <property type="entry name" value="2-Hacid_dh_C"/>
    <property type="match status" value="1"/>
</dbReference>
<dbReference type="RefSeq" id="WP_266336909.1">
    <property type="nucleotide sequence ID" value="NZ_JAPKNK010000001.1"/>
</dbReference>
<evidence type="ECO:0000256" key="2">
    <source>
        <dbReference type="ARBA" id="ARBA00023027"/>
    </source>
</evidence>
<sequence length="319" mass="34277">MTDKTVLPGVLIASGNWAPEPWAAPFGREPERPLAIWPDVPDRAAIHYVLAWRPPAEAFADLPNLKAVFSLGAGVDHVVGNTALPDVPIVRVVDLDLTTRMTEWVTLQVLLHHRQHLAYARQQAARQWRELRQPVAHDVRVGIMGLGELGRDAAEVLARLGFQVAGWSRSAKDIAGIECFHGEDGLTAFLGRTDILVALVPLTPDTRGILNASVFDRLARDGALGGPVLINAGRGGLQVDADILAALDDGRLIGASLDVFEPEPLAADSPFWGHPRVVVTPHVAASSEASVLAVGIHRQILDFEAGKPLGNLVDVTRGY</sequence>
<dbReference type="SUPFAM" id="SSF51735">
    <property type="entry name" value="NAD(P)-binding Rossmann-fold domains"/>
    <property type="match status" value="1"/>
</dbReference>
<proteinExistence type="predicted"/>
<dbReference type="PANTHER" id="PTHR43333">
    <property type="entry name" value="2-HACID_DH_C DOMAIN-CONTAINING PROTEIN"/>
    <property type="match status" value="1"/>
</dbReference>
<name>A0A9X3DY16_9HYPH</name>
<protein>
    <submittedName>
        <fullName evidence="4">Glyoxylate/hydroxypyruvate reductase A</fullName>
    </submittedName>
</protein>
<dbReference type="InterPro" id="IPR036291">
    <property type="entry name" value="NAD(P)-bd_dom_sf"/>
</dbReference>
<dbReference type="AlphaFoldDB" id="A0A9X3DY16"/>
<evidence type="ECO:0000259" key="3">
    <source>
        <dbReference type="Pfam" id="PF02826"/>
    </source>
</evidence>
<keyword evidence="1" id="KW-0560">Oxidoreductase</keyword>
<keyword evidence="2" id="KW-0520">NAD</keyword>
<gene>
    <name evidence="4" type="ORF">OSH07_01925</name>
</gene>